<comment type="caution">
    <text evidence="1">The sequence shown here is derived from an EMBL/GenBank/DDBJ whole genome shotgun (WGS) entry which is preliminary data.</text>
</comment>
<evidence type="ECO:0000313" key="2">
    <source>
        <dbReference type="Proteomes" id="UP001163823"/>
    </source>
</evidence>
<protein>
    <submittedName>
        <fullName evidence="1">Uncharacterized protein</fullName>
    </submittedName>
</protein>
<sequence>MAPKPLKDKHLRATAFSDSFSTVAFWKWSFVYHFQIFRPPHNIFLTFFDVLSKSVIRLRQVPFSCINCRLQSRRFSDFAIGIGYGLDDV</sequence>
<dbReference type="EMBL" id="JARAOO010000013">
    <property type="protein sequence ID" value="KAJ7946241.1"/>
    <property type="molecule type" value="Genomic_DNA"/>
</dbReference>
<proteinExistence type="predicted"/>
<name>A0AAD7P8N9_QUISA</name>
<evidence type="ECO:0000313" key="1">
    <source>
        <dbReference type="EMBL" id="KAJ7946241.1"/>
    </source>
</evidence>
<keyword evidence="2" id="KW-1185">Reference proteome</keyword>
<accession>A0AAD7P8N9</accession>
<dbReference type="AlphaFoldDB" id="A0AAD7P8N9"/>
<organism evidence="1 2">
    <name type="scientific">Quillaja saponaria</name>
    <name type="common">Soap bark tree</name>
    <dbReference type="NCBI Taxonomy" id="32244"/>
    <lineage>
        <taxon>Eukaryota</taxon>
        <taxon>Viridiplantae</taxon>
        <taxon>Streptophyta</taxon>
        <taxon>Embryophyta</taxon>
        <taxon>Tracheophyta</taxon>
        <taxon>Spermatophyta</taxon>
        <taxon>Magnoliopsida</taxon>
        <taxon>eudicotyledons</taxon>
        <taxon>Gunneridae</taxon>
        <taxon>Pentapetalae</taxon>
        <taxon>rosids</taxon>
        <taxon>fabids</taxon>
        <taxon>Fabales</taxon>
        <taxon>Quillajaceae</taxon>
        <taxon>Quillaja</taxon>
    </lineage>
</organism>
<reference evidence="1" key="1">
    <citation type="journal article" date="2023" name="Science">
        <title>Elucidation of the pathway for biosynthesis of saponin adjuvants from the soapbark tree.</title>
        <authorList>
            <person name="Reed J."/>
            <person name="Orme A."/>
            <person name="El-Demerdash A."/>
            <person name="Owen C."/>
            <person name="Martin L.B.B."/>
            <person name="Misra R.C."/>
            <person name="Kikuchi S."/>
            <person name="Rejzek M."/>
            <person name="Martin A.C."/>
            <person name="Harkess A."/>
            <person name="Leebens-Mack J."/>
            <person name="Louveau T."/>
            <person name="Stephenson M.J."/>
            <person name="Osbourn A."/>
        </authorList>
    </citation>
    <scope>NUCLEOTIDE SEQUENCE</scope>
    <source>
        <strain evidence="1">S10</strain>
    </source>
</reference>
<gene>
    <name evidence="1" type="ORF">O6P43_031202</name>
</gene>
<dbReference type="Proteomes" id="UP001163823">
    <property type="component" value="Chromosome 13"/>
</dbReference>